<organism evidence="1 2">
    <name type="scientific">Desmophyllum pertusum</name>
    <dbReference type="NCBI Taxonomy" id="174260"/>
    <lineage>
        <taxon>Eukaryota</taxon>
        <taxon>Metazoa</taxon>
        <taxon>Cnidaria</taxon>
        <taxon>Anthozoa</taxon>
        <taxon>Hexacorallia</taxon>
        <taxon>Scleractinia</taxon>
        <taxon>Caryophylliina</taxon>
        <taxon>Caryophylliidae</taxon>
        <taxon>Desmophyllum</taxon>
    </lineage>
</organism>
<dbReference type="GO" id="GO:0004674">
    <property type="term" value="F:protein serine/threonine kinase activity"/>
    <property type="evidence" value="ECO:0007669"/>
    <property type="project" value="UniProtKB-EC"/>
</dbReference>
<sequence>MQLNEFKSVAISGTICYGENVKEFFRRLSAITFEQAILRELEVQGNRTGVQQIGSGGVLSKSFL</sequence>
<name>A0A9W9ZSJ7_9CNID</name>
<proteinExistence type="predicted"/>
<evidence type="ECO:0000313" key="1">
    <source>
        <dbReference type="EMBL" id="KAJ7387051.1"/>
    </source>
</evidence>
<reference evidence="1" key="1">
    <citation type="submission" date="2023-01" db="EMBL/GenBank/DDBJ databases">
        <title>Genome assembly of the deep-sea coral Lophelia pertusa.</title>
        <authorList>
            <person name="Herrera S."/>
            <person name="Cordes E."/>
        </authorList>
    </citation>
    <scope>NUCLEOTIDE SEQUENCE</scope>
    <source>
        <strain evidence="1">USNM1676648</strain>
        <tissue evidence="1">Polyp</tissue>
    </source>
</reference>
<dbReference type="OrthoDB" id="413584at2759"/>
<keyword evidence="1" id="KW-0808">Transferase</keyword>
<evidence type="ECO:0000313" key="2">
    <source>
        <dbReference type="Proteomes" id="UP001163046"/>
    </source>
</evidence>
<dbReference type="EC" id="2.7.11.1" evidence="1"/>
<accession>A0A9W9ZSJ7</accession>
<comment type="caution">
    <text evidence="1">The sequence shown here is derived from an EMBL/GenBank/DDBJ whole genome shotgun (WGS) entry which is preliminary data.</text>
</comment>
<gene>
    <name evidence="1" type="primary">RAB36</name>
    <name evidence="1" type="ORF">OS493_004015</name>
</gene>
<dbReference type="Proteomes" id="UP001163046">
    <property type="component" value="Unassembled WGS sequence"/>
</dbReference>
<keyword evidence="2" id="KW-1185">Reference proteome</keyword>
<dbReference type="EMBL" id="MU825874">
    <property type="protein sequence ID" value="KAJ7387051.1"/>
    <property type="molecule type" value="Genomic_DNA"/>
</dbReference>
<protein>
    <submittedName>
        <fullName evidence="1">Ras- protein Rab-36</fullName>
        <ecNumber evidence="1">2.7.11.1</ecNumber>
    </submittedName>
</protein>
<dbReference type="AlphaFoldDB" id="A0A9W9ZSJ7"/>